<comment type="caution">
    <text evidence="1">The sequence shown here is derived from an EMBL/GenBank/DDBJ whole genome shotgun (WGS) entry which is preliminary data.</text>
</comment>
<gene>
    <name evidence="1" type="ORF">E2C01_006013</name>
</gene>
<dbReference type="Proteomes" id="UP000324222">
    <property type="component" value="Unassembled WGS sequence"/>
</dbReference>
<dbReference type="EMBL" id="VSRR010000271">
    <property type="protein sequence ID" value="MPC13285.1"/>
    <property type="molecule type" value="Genomic_DNA"/>
</dbReference>
<dbReference type="AlphaFoldDB" id="A0A5B7CVZ0"/>
<evidence type="ECO:0000313" key="2">
    <source>
        <dbReference type="Proteomes" id="UP000324222"/>
    </source>
</evidence>
<proteinExistence type="predicted"/>
<name>A0A5B7CVZ0_PORTR</name>
<accession>A0A5B7CVZ0</accession>
<evidence type="ECO:0000313" key="1">
    <source>
        <dbReference type="EMBL" id="MPC13285.1"/>
    </source>
</evidence>
<sequence length="120" mass="13367">MVSSNSRVTRPDKSDPGLDVTSRRMLYLKEWSRGDCGVRLWLAVETSITTTPGHTSTHSESAAFCAWRRRRSASAARSLQKSVGVRCDCTQAATFSRLQRLTSFLHTSTPCNTHTQTHPL</sequence>
<keyword evidence="2" id="KW-1185">Reference proteome</keyword>
<reference evidence="1 2" key="1">
    <citation type="submission" date="2019-05" db="EMBL/GenBank/DDBJ databases">
        <title>Another draft genome of Portunus trituberculatus and its Hox gene families provides insights of decapod evolution.</title>
        <authorList>
            <person name="Jeong J.-H."/>
            <person name="Song I."/>
            <person name="Kim S."/>
            <person name="Choi T."/>
            <person name="Kim D."/>
            <person name="Ryu S."/>
            <person name="Kim W."/>
        </authorList>
    </citation>
    <scope>NUCLEOTIDE SEQUENCE [LARGE SCALE GENOMIC DNA]</scope>
    <source>
        <tissue evidence="1">Muscle</tissue>
    </source>
</reference>
<protein>
    <submittedName>
        <fullName evidence="1">Uncharacterized protein</fullName>
    </submittedName>
</protein>
<organism evidence="1 2">
    <name type="scientific">Portunus trituberculatus</name>
    <name type="common">Swimming crab</name>
    <name type="synonym">Neptunus trituberculatus</name>
    <dbReference type="NCBI Taxonomy" id="210409"/>
    <lineage>
        <taxon>Eukaryota</taxon>
        <taxon>Metazoa</taxon>
        <taxon>Ecdysozoa</taxon>
        <taxon>Arthropoda</taxon>
        <taxon>Crustacea</taxon>
        <taxon>Multicrustacea</taxon>
        <taxon>Malacostraca</taxon>
        <taxon>Eumalacostraca</taxon>
        <taxon>Eucarida</taxon>
        <taxon>Decapoda</taxon>
        <taxon>Pleocyemata</taxon>
        <taxon>Brachyura</taxon>
        <taxon>Eubrachyura</taxon>
        <taxon>Portunoidea</taxon>
        <taxon>Portunidae</taxon>
        <taxon>Portuninae</taxon>
        <taxon>Portunus</taxon>
    </lineage>
</organism>